<dbReference type="RefSeq" id="WP_048243354.1">
    <property type="nucleotide sequence ID" value="NZ_LDWR01000009.1"/>
</dbReference>
<dbReference type="AlphaFoldDB" id="A0A0J5XE39"/>
<sequence>MVGIHALNAYFDIAASAGGVNIVPHVRAAASLDLSYSLHVTKAGGAGSVTLTRSGQSRLADGEDKSLGTLQLSVGPDDTCHATLVVRVNGEQAEYAANCNPHRASD</sequence>
<evidence type="ECO:0000313" key="3">
    <source>
        <dbReference type="Proteomes" id="UP000036338"/>
    </source>
</evidence>
<organism evidence="2 3">
    <name type="scientific">Burkholderia cepacia</name>
    <name type="common">Pseudomonas cepacia</name>
    <dbReference type="NCBI Taxonomy" id="292"/>
    <lineage>
        <taxon>Bacteria</taxon>
        <taxon>Pseudomonadati</taxon>
        <taxon>Pseudomonadota</taxon>
        <taxon>Betaproteobacteria</taxon>
        <taxon>Burkholderiales</taxon>
        <taxon>Burkholderiaceae</taxon>
        <taxon>Burkholderia</taxon>
        <taxon>Burkholderia cepacia complex</taxon>
    </lineage>
</organism>
<dbReference type="Proteomes" id="UP000036338">
    <property type="component" value="Unassembled WGS sequence"/>
</dbReference>
<dbReference type="PATRIC" id="fig|292.27.peg.8652"/>
<evidence type="ECO:0000259" key="1">
    <source>
        <dbReference type="Pfam" id="PF21112"/>
    </source>
</evidence>
<dbReference type="InterPro" id="IPR047726">
    <property type="entry name" value="CsgH_dom"/>
</dbReference>
<feature type="domain" description="CsgH-like" evidence="1">
    <location>
        <begin position="11"/>
        <end position="86"/>
    </location>
</feature>
<dbReference type="NCBIfam" id="NF041112">
    <property type="entry name" value="chap_CsgH_alph"/>
    <property type="match status" value="1"/>
</dbReference>
<dbReference type="InterPro" id="IPR048632">
    <property type="entry name" value="CsgH-like"/>
</dbReference>
<reference evidence="2 3" key="1">
    <citation type="submission" date="2015-05" db="EMBL/GenBank/DDBJ databases">
        <title>Draft genome of Burkholderia cepacia LK29.</title>
        <authorList>
            <person name="Chan X.Y."/>
        </authorList>
    </citation>
    <scope>NUCLEOTIDE SEQUENCE [LARGE SCALE GENOMIC DNA]</scope>
    <source>
        <strain evidence="2 3">LK29</strain>
    </source>
</reference>
<proteinExistence type="predicted"/>
<evidence type="ECO:0000313" key="2">
    <source>
        <dbReference type="EMBL" id="KML62108.1"/>
    </source>
</evidence>
<dbReference type="Gene3D" id="2.60.40.2420">
    <property type="match status" value="1"/>
</dbReference>
<comment type="caution">
    <text evidence="2">The sequence shown here is derived from an EMBL/GenBank/DDBJ whole genome shotgun (WGS) entry which is preliminary data.</text>
</comment>
<name>A0A0J5XE39_BURCE</name>
<protein>
    <recommendedName>
        <fullName evidence="1">CsgH-like domain-containing protein</fullName>
    </recommendedName>
</protein>
<dbReference type="Pfam" id="PF21112">
    <property type="entry name" value="CsgH"/>
    <property type="match status" value="1"/>
</dbReference>
<dbReference type="EMBL" id="LDWR01000009">
    <property type="protein sequence ID" value="KML62108.1"/>
    <property type="molecule type" value="Genomic_DNA"/>
</dbReference>
<accession>A0A0J5XE39</accession>
<gene>
    <name evidence="2" type="ORF">VL15_04460</name>
</gene>
<dbReference type="InterPro" id="IPR053722">
    <property type="entry name" value="Curli_assembly_CsgC/AgfC"/>
</dbReference>